<reference evidence="5 6" key="1">
    <citation type="submission" date="2024-06" db="EMBL/GenBank/DDBJ databases">
        <authorList>
            <person name="Kim D.-U."/>
        </authorList>
    </citation>
    <scope>NUCLEOTIDE SEQUENCE [LARGE SCALE GENOMIC DNA]</scope>
    <source>
        <strain evidence="5 6">KACC15460</strain>
    </source>
</reference>
<comment type="caution">
    <text evidence="5">The sequence shown here is derived from an EMBL/GenBank/DDBJ whole genome shotgun (WGS) entry which is preliminary data.</text>
</comment>
<dbReference type="Pfam" id="PF00005">
    <property type="entry name" value="ABC_tran"/>
    <property type="match status" value="1"/>
</dbReference>
<protein>
    <submittedName>
        <fullName evidence="5">ABC transporter ATP-binding protein</fullName>
    </submittedName>
</protein>
<dbReference type="EMBL" id="JBEWSZ010000001">
    <property type="protein sequence ID" value="MET2829289.1"/>
    <property type="molecule type" value="Genomic_DNA"/>
</dbReference>
<dbReference type="InterPro" id="IPR003593">
    <property type="entry name" value="AAA+_ATPase"/>
</dbReference>
<dbReference type="Gene3D" id="3.40.50.300">
    <property type="entry name" value="P-loop containing nucleotide triphosphate hydrolases"/>
    <property type="match status" value="1"/>
</dbReference>
<evidence type="ECO:0000256" key="2">
    <source>
        <dbReference type="ARBA" id="ARBA00022741"/>
    </source>
</evidence>
<name>A0ABV2DH55_9HYPH</name>
<keyword evidence="1" id="KW-0813">Transport</keyword>
<gene>
    <name evidence="5" type="ORF">ABVQ20_20155</name>
</gene>
<dbReference type="InterPro" id="IPR051120">
    <property type="entry name" value="ABC_AA/LPS_Transport"/>
</dbReference>
<keyword evidence="3 5" id="KW-0067">ATP-binding</keyword>
<organism evidence="5 6">
    <name type="scientific">Mesorhizobium shangrilense</name>
    <dbReference type="NCBI Taxonomy" id="460060"/>
    <lineage>
        <taxon>Bacteria</taxon>
        <taxon>Pseudomonadati</taxon>
        <taxon>Pseudomonadota</taxon>
        <taxon>Alphaproteobacteria</taxon>
        <taxon>Hyphomicrobiales</taxon>
        <taxon>Phyllobacteriaceae</taxon>
        <taxon>Mesorhizobium</taxon>
    </lineage>
</organism>
<evidence type="ECO:0000256" key="3">
    <source>
        <dbReference type="ARBA" id="ARBA00022840"/>
    </source>
</evidence>
<dbReference type="InterPro" id="IPR027417">
    <property type="entry name" value="P-loop_NTPase"/>
</dbReference>
<dbReference type="InterPro" id="IPR032823">
    <property type="entry name" value="BCA_ABC_TP_C"/>
</dbReference>
<accession>A0ABV2DH55</accession>
<evidence type="ECO:0000256" key="1">
    <source>
        <dbReference type="ARBA" id="ARBA00022448"/>
    </source>
</evidence>
<dbReference type="SMART" id="SM00382">
    <property type="entry name" value="AAA"/>
    <property type="match status" value="1"/>
</dbReference>
<feature type="domain" description="ABC transporter" evidence="4">
    <location>
        <begin position="4"/>
        <end position="238"/>
    </location>
</feature>
<keyword evidence="2" id="KW-0547">Nucleotide-binding</keyword>
<dbReference type="Pfam" id="PF12399">
    <property type="entry name" value="BCA_ABC_TP_C"/>
    <property type="match status" value="1"/>
</dbReference>
<dbReference type="PANTHER" id="PTHR45772:SF7">
    <property type="entry name" value="AMINO ACID ABC TRANSPORTER ATP-BINDING PROTEIN"/>
    <property type="match status" value="1"/>
</dbReference>
<evidence type="ECO:0000313" key="5">
    <source>
        <dbReference type="EMBL" id="MET2829289.1"/>
    </source>
</evidence>
<evidence type="ECO:0000259" key="4">
    <source>
        <dbReference type="PROSITE" id="PS50893"/>
    </source>
</evidence>
<dbReference type="SUPFAM" id="SSF52540">
    <property type="entry name" value="P-loop containing nucleoside triphosphate hydrolases"/>
    <property type="match status" value="1"/>
</dbReference>
<evidence type="ECO:0000313" key="6">
    <source>
        <dbReference type="Proteomes" id="UP001548832"/>
    </source>
</evidence>
<dbReference type="GO" id="GO:0005524">
    <property type="term" value="F:ATP binding"/>
    <property type="evidence" value="ECO:0007669"/>
    <property type="project" value="UniProtKB-KW"/>
</dbReference>
<dbReference type="RefSeq" id="WP_354461241.1">
    <property type="nucleotide sequence ID" value="NZ_JBEWSZ010000001.1"/>
</dbReference>
<dbReference type="CDD" id="cd03219">
    <property type="entry name" value="ABC_Mj1267_LivG_branched"/>
    <property type="match status" value="1"/>
</dbReference>
<dbReference type="PANTHER" id="PTHR45772">
    <property type="entry name" value="CONSERVED COMPONENT OF ABC TRANSPORTER FOR NATURAL AMINO ACIDS-RELATED"/>
    <property type="match status" value="1"/>
</dbReference>
<dbReference type="Proteomes" id="UP001548832">
    <property type="component" value="Unassembled WGS sequence"/>
</dbReference>
<dbReference type="InterPro" id="IPR003439">
    <property type="entry name" value="ABC_transporter-like_ATP-bd"/>
</dbReference>
<keyword evidence="6" id="KW-1185">Reference proteome</keyword>
<sequence length="245" mass="26628">MPLLQIDSLEKSFGGLKAVKDVSFSIERDEIVSVVGPNGAGKTTLFNLLTGFIKPDGGQIILDGRRIEGCNPETVCRAGFVRTFQSSKVFPHMSVLDNVTIGALSRFNDIASARREALSIFDFFGSRLHDYSDRAAGTLSWANRTRVEIARALACRPSLIGLDEPTAGMNPAETNEISELIMKLRNEGITVLVIEHDMSLVMRVSDRIVVLHHGELLLQGTPPEVRGNAKVMEAYLGNGSSSTAN</sequence>
<proteinExistence type="predicted"/>
<dbReference type="PROSITE" id="PS50893">
    <property type="entry name" value="ABC_TRANSPORTER_2"/>
    <property type="match status" value="1"/>
</dbReference>